<evidence type="ECO:0000313" key="2">
    <source>
        <dbReference type="EMBL" id="KAF7306679.1"/>
    </source>
</evidence>
<accession>A0A8H6SWJ6</accession>
<reference evidence="2" key="1">
    <citation type="submission" date="2020-05" db="EMBL/GenBank/DDBJ databases">
        <title>Mycena genomes resolve the evolution of fungal bioluminescence.</title>
        <authorList>
            <person name="Tsai I.J."/>
        </authorList>
    </citation>
    <scope>NUCLEOTIDE SEQUENCE</scope>
    <source>
        <strain evidence="2">171206Taipei</strain>
    </source>
</reference>
<dbReference type="EMBL" id="JACAZF010000004">
    <property type="protein sequence ID" value="KAF7306679.1"/>
    <property type="molecule type" value="Genomic_DNA"/>
</dbReference>
<dbReference type="RefSeq" id="XP_037221698.1">
    <property type="nucleotide sequence ID" value="XM_037361406.1"/>
</dbReference>
<dbReference type="AlphaFoldDB" id="A0A8H6SWJ6"/>
<protein>
    <submittedName>
        <fullName evidence="2">Uncharacterized protein</fullName>
    </submittedName>
</protein>
<dbReference type="OrthoDB" id="2690983at2759"/>
<evidence type="ECO:0000256" key="1">
    <source>
        <dbReference type="SAM" id="MobiDB-lite"/>
    </source>
</evidence>
<sequence>MSCHDPRAGLDALVLHCTHSLPATTLDSFIMVPHRVPLATKSQNIPSKTRTRKPLKPVLPALTISPPKPLTQISICDNASPDTPLSLSISTPCTPFQPLPPLLATSPLRLPSFLDLALESTPRAKPETPQPTQLVDSITHPNSPYVPWASPVRRNILRPLTPSSQMSRYSRPYSRSGARAPEPQDMPRPNRLLRLTKSLKNLKATVKQGVKSVTKVLRKSSKAKNIPPLPTPPLPAALVPSSPSLSPAFSCESSRTNTLADWLRDCAANAEEMTANNMTIEEYEERGSWLDHGSVDNESEVASPLFSLMATDDASEHVLSPSPGPASTTCTNSDIFPRLSMLDVWPVPPNSALDWSLAGMPGGWMSDPLHV</sequence>
<name>A0A8H6SWJ6_9AGAR</name>
<keyword evidence="3" id="KW-1185">Reference proteome</keyword>
<dbReference type="GeneID" id="59343922"/>
<proteinExistence type="predicted"/>
<dbReference type="Proteomes" id="UP000636479">
    <property type="component" value="Unassembled WGS sequence"/>
</dbReference>
<comment type="caution">
    <text evidence="2">The sequence shown here is derived from an EMBL/GenBank/DDBJ whole genome shotgun (WGS) entry which is preliminary data.</text>
</comment>
<organism evidence="2 3">
    <name type="scientific">Mycena indigotica</name>
    <dbReference type="NCBI Taxonomy" id="2126181"/>
    <lineage>
        <taxon>Eukaryota</taxon>
        <taxon>Fungi</taxon>
        <taxon>Dikarya</taxon>
        <taxon>Basidiomycota</taxon>
        <taxon>Agaricomycotina</taxon>
        <taxon>Agaricomycetes</taxon>
        <taxon>Agaricomycetidae</taxon>
        <taxon>Agaricales</taxon>
        <taxon>Marasmiineae</taxon>
        <taxon>Mycenaceae</taxon>
        <taxon>Mycena</taxon>
    </lineage>
</organism>
<evidence type="ECO:0000313" key="3">
    <source>
        <dbReference type="Proteomes" id="UP000636479"/>
    </source>
</evidence>
<gene>
    <name evidence="2" type="ORF">MIND_00459600</name>
</gene>
<feature type="region of interest" description="Disordered" evidence="1">
    <location>
        <begin position="160"/>
        <end position="189"/>
    </location>
</feature>